<dbReference type="SUPFAM" id="SSF48452">
    <property type="entry name" value="TPR-like"/>
    <property type="match status" value="1"/>
</dbReference>
<evidence type="ECO:0000256" key="1">
    <source>
        <dbReference type="ARBA" id="ARBA00004496"/>
    </source>
</evidence>
<keyword evidence="4" id="KW-0802">TPR repeat</keyword>
<dbReference type="InterPro" id="IPR011990">
    <property type="entry name" value="TPR-like_helical_dom_sf"/>
</dbReference>
<dbReference type="InterPro" id="IPR046357">
    <property type="entry name" value="PPIase_dom_sf"/>
</dbReference>
<evidence type="ECO:0000313" key="6">
    <source>
        <dbReference type="EMBL" id="JAB57705.1"/>
    </source>
</evidence>
<dbReference type="PANTHER" id="PTHR11242:SF0">
    <property type="entry name" value="TPR_REGION DOMAIN-CONTAINING PROTEIN"/>
    <property type="match status" value="1"/>
</dbReference>
<sequence>MDISIDEALIKKETLHAGSKFVKFVNGTKVTFHYQTRKCDDNRTIVDDSKKINKPMVLILGKKFKLEVWEVIVQKMALNEVAKFTCDKSLVLQYPFVSKTIRDSMKQKEERRHCCGMTMQNEGIGYSDLDELFNNPCDLEFIIEILNIENPDQYEKESWQLNDEEKMHQIQDLKEKGNAYYKEKNIQAAQDCYATAIGMIEQLMLKEKPKDTEWLELSDLKIPLLLNYSQCKLIEKDYYAVIEHCSEVLKYDENNLKALYRRAKAHVGAWNPEQAKHDYQRCMELDPNLQITITKELNQLQEAIKMHELEDKMRFQKMF</sequence>
<reference evidence="6" key="1">
    <citation type="journal article" date="2014" name="Insect Biochem. Mol. Biol.">
        <title>An insight into the sialome of the frog biting fly, Corethrella appendiculata.</title>
        <authorList>
            <person name="Ribeiro J.M.C."/>
            <person name="Chagas A.C."/>
            <person name="Pham V.M."/>
            <person name="Lounibos L.P."/>
            <person name="Calvo E."/>
        </authorList>
    </citation>
    <scope>NUCLEOTIDE SEQUENCE</scope>
    <source>
        <tissue evidence="6">Salivary glands</tissue>
    </source>
</reference>
<dbReference type="GO" id="GO:0003755">
    <property type="term" value="F:peptidyl-prolyl cis-trans isomerase activity"/>
    <property type="evidence" value="ECO:0007669"/>
    <property type="project" value="InterPro"/>
</dbReference>
<dbReference type="Gene3D" id="1.25.40.10">
    <property type="entry name" value="Tetratricopeptide repeat domain"/>
    <property type="match status" value="1"/>
</dbReference>
<keyword evidence="3" id="KW-0677">Repeat</keyword>
<dbReference type="EMBL" id="GANO01002166">
    <property type="protein sequence ID" value="JAB57705.1"/>
    <property type="molecule type" value="mRNA"/>
</dbReference>
<dbReference type="InterPro" id="IPR056277">
    <property type="entry name" value="PPIase_AIP"/>
</dbReference>
<keyword evidence="6" id="KW-0675">Receptor</keyword>
<dbReference type="FunFam" id="1.25.40.10:FF:000052">
    <property type="entry name" value="Aryl-hydrocarbon-interacting protein-like 1"/>
    <property type="match status" value="1"/>
</dbReference>
<dbReference type="InterPro" id="IPR019734">
    <property type="entry name" value="TPR_rpt"/>
</dbReference>
<dbReference type="Gene3D" id="3.10.50.40">
    <property type="match status" value="1"/>
</dbReference>
<evidence type="ECO:0000259" key="5">
    <source>
        <dbReference type="Pfam" id="PF23322"/>
    </source>
</evidence>
<keyword evidence="2" id="KW-0963">Cytoplasm</keyword>
<accession>U5EJP9</accession>
<name>U5EJP9_9DIPT</name>
<dbReference type="PANTHER" id="PTHR11242">
    <property type="entry name" value="ARYL HYDROCARBON RECEPTOR INTERACTING PROTEIN RELATED"/>
    <property type="match status" value="1"/>
</dbReference>
<evidence type="ECO:0000256" key="4">
    <source>
        <dbReference type="ARBA" id="ARBA00022803"/>
    </source>
</evidence>
<dbReference type="SMART" id="SM00028">
    <property type="entry name" value="TPR"/>
    <property type="match status" value="3"/>
</dbReference>
<dbReference type="SUPFAM" id="SSF54534">
    <property type="entry name" value="FKBP-like"/>
    <property type="match status" value="1"/>
</dbReference>
<organism evidence="6">
    <name type="scientific">Corethrella appendiculata</name>
    <dbReference type="NCBI Taxonomy" id="1370023"/>
    <lineage>
        <taxon>Eukaryota</taxon>
        <taxon>Metazoa</taxon>
        <taxon>Ecdysozoa</taxon>
        <taxon>Arthropoda</taxon>
        <taxon>Hexapoda</taxon>
        <taxon>Insecta</taxon>
        <taxon>Pterygota</taxon>
        <taxon>Neoptera</taxon>
        <taxon>Endopterygota</taxon>
        <taxon>Diptera</taxon>
        <taxon>Nematocera</taxon>
        <taxon>Culicoidea</taxon>
        <taxon>Chaoboridae</taxon>
        <taxon>Corethrella</taxon>
    </lineage>
</organism>
<dbReference type="Pfam" id="PF23322">
    <property type="entry name" value="PPIase_AIP"/>
    <property type="match status" value="1"/>
</dbReference>
<feature type="domain" description="AIP/AIPL N-terminal FKBP-type PPIase" evidence="5">
    <location>
        <begin position="23"/>
        <end position="145"/>
    </location>
</feature>
<evidence type="ECO:0000256" key="2">
    <source>
        <dbReference type="ARBA" id="ARBA00022490"/>
    </source>
</evidence>
<dbReference type="GO" id="GO:0005737">
    <property type="term" value="C:cytoplasm"/>
    <property type="evidence" value="ECO:0007669"/>
    <property type="project" value="UniProtKB-SubCell"/>
</dbReference>
<proteinExistence type="evidence at transcript level"/>
<protein>
    <submittedName>
        <fullName evidence="6">Putative ah receptor-interacting protein</fullName>
    </submittedName>
</protein>
<evidence type="ECO:0000256" key="3">
    <source>
        <dbReference type="ARBA" id="ARBA00022737"/>
    </source>
</evidence>
<comment type="subcellular location">
    <subcellularLocation>
        <location evidence="1">Cytoplasm</location>
    </subcellularLocation>
</comment>
<dbReference type="AlphaFoldDB" id="U5EJP9"/>
<dbReference type="InterPro" id="IPR039663">
    <property type="entry name" value="AIP/AIPL1/TTC9"/>
</dbReference>